<dbReference type="eggNOG" id="ENOG502QSHJ">
    <property type="taxonomic scope" value="Eukaryota"/>
</dbReference>
<dbReference type="EMBL" id="KB644412">
    <property type="protein sequence ID" value="EPS30000.1"/>
    <property type="molecule type" value="Genomic_DNA"/>
</dbReference>
<feature type="domain" description="Prenylcysteine lyase" evidence="9">
    <location>
        <begin position="154"/>
        <end position="544"/>
    </location>
</feature>
<dbReference type="Pfam" id="PF13450">
    <property type="entry name" value="NAD_binding_8"/>
    <property type="match status" value="1"/>
</dbReference>
<keyword evidence="11" id="KW-1185">Reference proteome</keyword>
<evidence type="ECO:0000256" key="2">
    <source>
        <dbReference type="ARBA" id="ARBA00009967"/>
    </source>
</evidence>
<evidence type="ECO:0000313" key="10">
    <source>
        <dbReference type="EMBL" id="EPS30000.1"/>
    </source>
</evidence>
<dbReference type="PANTHER" id="PTHR15944">
    <property type="entry name" value="FARNESYLCYSTEINE LYASE"/>
    <property type="match status" value="1"/>
</dbReference>
<evidence type="ECO:0000313" key="11">
    <source>
        <dbReference type="Proteomes" id="UP000019376"/>
    </source>
</evidence>
<name>S7ZH47_PENO1</name>
<evidence type="ECO:0000256" key="6">
    <source>
        <dbReference type="ARBA" id="ARBA00023002"/>
    </source>
</evidence>
<keyword evidence="4 8" id="KW-0732">Signal</keyword>
<dbReference type="Gene3D" id="3.50.50.60">
    <property type="entry name" value="FAD/NAD(P)-binding domain"/>
    <property type="match status" value="1"/>
</dbReference>
<proteinExistence type="inferred from homology"/>
<dbReference type="PANTHER" id="PTHR15944:SF0">
    <property type="entry name" value="PRENYLCYSTEINE LYASE DOMAIN-CONTAINING PROTEIN"/>
    <property type="match status" value="1"/>
</dbReference>
<evidence type="ECO:0000256" key="4">
    <source>
        <dbReference type="ARBA" id="ARBA00022729"/>
    </source>
</evidence>
<keyword evidence="3" id="KW-0285">Flavoprotein</keyword>
<evidence type="ECO:0000256" key="3">
    <source>
        <dbReference type="ARBA" id="ARBA00022630"/>
    </source>
</evidence>
<gene>
    <name evidence="10" type="ORF">PDE_04950</name>
</gene>
<feature type="signal peptide" evidence="8">
    <location>
        <begin position="1"/>
        <end position="27"/>
    </location>
</feature>
<dbReference type="GO" id="GO:0030328">
    <property type="term" value="P:prenylcysteine catabolic process"/>
    <property type="evidence" value="ECO:0007669"/>
    <property type="project" value="InterPro"/>
</dbReference>
<feature type="chain" id="PRO_5004548007" description="Prenylcysteine lyase domain-containing protein" evidence="8">
    <location>
        <begin position="28"/>
        <end position="546"/>
    </location>
</feature>
<evidence type="ECO:0000256" key="8">
    <source>
        <dbReference type="SAM" id="SignalP"/>
    </source>
</evidence>
<dbReference type="Gene3D" id="1.10.405.20">
    <property type="match status" value="1"/>
</dbReference>
<evidence type="ECO:0000256" key="7">
    <source>
        <dbReference type="ARBA" id="ARBA00023180"/>
    </source>
</evidence>
<comment type="cofactor">
    <cofactor evidence="1">
        <name>FAD</name>
        <dbReference type="ChEBI" id="CHEBI:57692"/>
    </cofactor>
</comment>
<dbReference type="Gene3D" id="3.30.70.1990">
    <property type="match status" value="1"/>
</dbReference>
<comment type="similarity">
    <text evidence="2">Belongs to the prenylcysteine oxidase family.</text>
</comment>
<dbReference type="OrthoDB" id="437369at2759"/>
<protein>
    <recommendedName>
        <fullName evidence="9">Prenylcysteine lyase domain-containing protein</fullName>
    </recommendedName>
</protein>
<dbReference type="Proteomes" id="UP000019376">
    <property type="component" value="Unassembled WGS sequence"/>
</dbReference>
<dbReference type="GO" id="GO:0001735">
    <property type="term" value="F:prenylcysteine oxidase activity"/>
    <property type="evidence" value="ECO:0007669"/>
    <property type="project" value="InterPro"/>
</dbReference>
<reference evidence="10 11" key="1">
    <citation type="journal article" date="2013" name="PLoS ONE">
        <title>Genomic and secretomic analyses reveal unique features of the lignocellulolytic enzyme system of Penicillium decumbens.</title>
        <authorList>
            <person name="Liu G."/>
            <person name="Zhang L."/>
            <person name="Wei X."/>
            <person name="Zou G."/>
            <person name="Qin Y."/>
            <person name="Ma L."/>
            <person name="Li J."/>
            <person name="Zheng H."/>
            <person name="Wang S."/>
            <person name="Wang C."/>
            <person name="Xun L."/>
            <person name="Zhao G.-P."/>
            <person name="Zhou Z."/>
            <person name="Qu Y."/>
        </authorList>
    </citation>
    <scope>NUCLEOTIDE SEQUENCE [LARGE SCALE GENOMIC DNA]</scope>
    <source>
        <strain evidence="11">114-2 / CGMCC 5302</strain>
    </source>
</reference>
<dbReference type="InterPro" id="IPR036188">
    <property type="entry name" value="FAD/NAD-bd_sf"/>
</dbReference>
<dbReference type="InterPro" id="IPR017046">
    <property type="entry name" value="Prenylcysteine_Oxase1"/>
</dbReference>
<dbReference type="STRING" id="933388.S7ZH47"/>
<dbReference type="InterPro" id="IPR010795">
    <property type="entry name" value="Prenylcys_lyase"/>
</dbReference>
<accession>S7ZH47</accession>
<keyword evidence="6" id="KW-0560">Oxidoreductase</keyword>
<dbReference type="SUPFAM" id="SSF51905">
    <property type="entry name" value="FAD/NAD(P)-binding domain"/>
    <property type="match status" value="1"/>
</dbReference>
<evidence type="ECO:0000256" key="1">
    <source>
        <dbReference type="ARBA" id="ARBA00001974"/>
    </source>
</evidence>
<keyword evidence="5" id="KW-0274">FAD</keyword>
<dbReference type="PIRSF" id="PIRSF036292">
    <property type="entry name" value="Prenylcysteine_oxidase"/>
    <property type="match status" value="1"/>
</dbReference>
<keyword evidence="7" id="KW-0325">Glycoprotein</keyword>
<evidence type="ECO:0000256" key="5">
    <source>
        <dbReference type="ARBA" id="ARBA00022827"/>
    </source>
</evidence>
<dbReference type="GO" id="GO:0030327">
    <property type="term" value="P:prenylated protein catabolic process"/>
    <property type="evidence" value="ECO:0007669"/>
    <property type="project" value="TreeGrafter"/>
</dbReference>
<dbReference type="AlphaFoldDB" id="S7ZH47"/>
<sequence>MTPLYFSLSRTWLFSVVIASLLHICQAIQPQQPLNAVIDAPAKRVAIIGAGAGGSFAAYELRKLADETGIALNITVFERESYIGGRSTTVNVFDDAKHPIELGASIFVQVNHNLVNATRDLGLSMNTANYKRPREAADSIGIWDGKQFVFTLKDSYSWWNLGRLFWRYGLAPLRTQNLMKKIVGKFLRLYEEPFFPFRSLSEATALVELLEATSSTGDEFLSKNQISSQFAREIIQASTRVNYGQNLPLMHGLETMVCMATDGAVSIDGGNWRIFDGAIKAARADCKLNTTVTGITRNEDGTTRVIARQANGLGSVGSVEEMDFDELIIAGPLQYSGISITPPLEHVPDEIPYVNLYVTLFASPHRLSPKRFGLVGENEVAPETILTTLPEGVDLGQNPHGVGPAQFWSISTLQTVEHTKIVDGNEVTELHYVYKIFSPERPTAEFIAEVLGIDNPTSTSLPNGSNANTTIGDLPSSEISWFHEKFWNPYPLLYPRVTFEEINLAPGLWYTSGIESFISTMETSALMGRNVARLIANSWKEHASSS</sequence>
<dbReference type="HOGENOM" id="CLU_021176_0_0_1"/>
<organism evidence="10 11">
    <name type="scientific">Penicillium oxalicum (strain 114-2 / CGMCC 5302)</name>
    <name type="common">Penicillium decumbens</name>
    <dbReference type="NCBI Taxonomy" id="933388"/>
    <lineage>
        <taxon>Eukaryota</taxon>
        <taxon>Fungi</taxon>
        <taxon>Dikarya</taxon>
        <taxon>Ascomycota</taxon>
        <taxon>Pezizomycotina</taxon>
        <taxon>Eurotiomycetes</taxon>
        <taxon>Eurotiomycetidae</taxon>
        <taxon>Eurotiales</taxon>
        <taxon>Aspergillaceae</taxon>
        <taxon>Penicillium</taxon>
    </lineage>
</organism>
<dbReference type="Pfam" id="PF07156">
    <property type="entry name" value="Prenylcys_lyase"/>
    <property type="match status" value="1"/>
</dbReference>
<dbReference type="PhylomeDB" id="S7ZH47"/>
<evidence type="ECO:0000259" key="9">
    <source>
        <dbReference type="Pfam" id="PF07156"/>
    </source>
</evidence>